<evidence type="ECO:0000313" key="1">
    <source>
        <dbReference type="EMBL" id="EHJ09222.1"/>
    </source>
</evidence>
<dbReference type="EMBL" id="AEUN01000001">
    <property type="protein sequence ID" value="EHJ09222.1"/>
    <property type="molecule type" value="Genomic_DNA"/>
</dbReference>
<gene>
    <name evidence="1" type="ORF">SS7213T_00020</name>
</gene>
<comment type="caution">
    <text evidence="1">The sequence shown here is derived from an EMBL/GenBank/DDBJ whole genome shotgun (WGS) entry which is preliminary data.</text>
</comment>
<name>G5JF17_9STAP</name>
<sequence length="37" mass="4550">MSNYIIKTLDYKGKHIMFEDDIQQVYKEKHLYIMVTI</sequence>
<accession>G5JF17</accession>
<reference evidence="1 2" key="1">
    <citation type="journal article" date="2012" name="BMC Genomics">
        <title>Comparative genomic analysis of the genus Staphylococcus including Staphylococcus aureus and its newly described sister species Staphylococcus simiae.</title>
        <authorList>
            <person name="Suzuki H."/>
            <person name="Lefebure T."/>
            <person name="Pavinski Bitar P."/>
            <person name="Stanhope M.J."/>
        </authorList>
    </citation>
    <scope>NUCLEOTIDE SEQUENCE [LARGE SCALE GENOMIC DNA]</scope>
    <source>
        <strain evidence="1 2">CCM 7213</strain>
    </source>
</reference>
<proteinExistence type="predicted"/>
<dbReference type="PATRIC" id="fig|911238.3.peg.4"/>
<dbReference type="AlphaFoldDB" id="G5JF17"/>
<protein>
    <submittedName>
        <fullName evidence="1">Uncharacterized protein</fullName>
    </submittedName>
</protein>
<keyword evidence="2" id="KW-1185">Reference proteome</keyword>
<organism evidence="1 2">
    <name type="scientific">Staphylococcus simiae CCM 7213 = CCUG 51256</name>
    <dbReference type="NCBI Taxonomy" id="911238"/>
    <lineage>
        <taxon>Bacteria</taxon>
        <taxon>Bacillati</taxon>
        <taxon>Bacillota</taxon>
        <taxon>Bacilli</taxon>
        <taxon>Bacillales</taxon>
        <taxon>Staphylococcaceae</taxon>
        <taxon>Staphylococcus</taxon>
    </lineage>
</organism>
<evidence type="ECO:0000313" key="2">
    <source>
        <dbReference type="Proteomes" id="UP000005413"/>
    </source>
</evidence>
<dbReference type="Proteomes" id="UP000005413">
    <property type="component" value="Unassembled WGS sequence"/>
</dbReference>